<keyword evidence="2" id="KW-1185">Reference proteome</keyword>
<evidence type="ECO:0000313" key="1">
    <source>
        <dbReference type="EMBL" id="KAK3771706.1"/>
    </source>
</evidence>
<reference evidence="1" key="1">
    <citation type="journal article" date="2023" name="G3 (Bethesda)">
        <title>A reference genome for the long-term kleptoplast-retaining sea slug Elysia crispata morphotype clarki.</title>
        <authorList>
            <person name="Eastman K.E."/>
            <person name="Pendleton A.L."/>
            <person name="Shaikh M.A."/>
            <person name="Suttiyut T."/>
            <person name="Ogas R."/>
            <person name="Tomko P."/>
            <person name="Gavelis G."/>
            <person name="Widhalm J.R."/>
            <person name="Wisecaver J.H."/>
        </authorList>
    </citation>
    <scope>NUCLEOTIDE SEQUENCE</scope>
    <source>
        <strain evidence="1">ECLA1</strain>
    </source>
</reference>
<dbReference type="AlphaFoldDB" id="A0AAE1DID5"/>
<accession>A0AAE1DID5</accession>
<dbReference type="Proteomes" id="UP001283361">
    <property type="component" value="Unassembled WGS sequence"/>
</dbReference>
<gene>
    <name evidence="1" type="ORF">RRG08_035762</name>
</gene>
<sequence>MALSMSPRRIPRLLDRLDSPLQNVKERTKICKVRSLLFYEPFTRGLMTFSSRPGSRGSRLLLLIPEPNDPRVLRVLAPGARLPSAWA</sequence>
<name>A0AAE1DID5_9GAST</name>
<protein>
    <submittedName>
        <fullName evidence="1">Uncharacterized protein</fullName>
    </submittedName>
</protein>
<organism evidence="1 2">
    <name type="scientific">Elysia crispata</name>
    <name type="common">lettuce slug</name>
    <dbReference type="NCBI Taxonomy" id="231223"/>
    <lineage>
        <taxon>Eukaryota</taxon>
        <taxon>Metazoa</taxon>
        <taxon>Spiralia</taxon>
        <taxon>Lophotrochozoa</taxon>
        <taxon>Mollusca</taxon>
        <taxon>Gastropoda</taxon>
        <taxon>Heterobranchia</taxon>
        <taxon>Euthyneura</taxon>
        <taxon>Panpulmonata</taxon>
        <taxon>Sacoglossa</taxon>
        <taxon>Placobranchoidea</taxon>
        <taxon>Plakobranchidae</taxon>
        <taxon>Elysia</taxon>
    </lineage>
</organism>
<dbReference type="EMBL" id="JAWDGP010003691">
    <property type="protein sequence ID" value="KAK3771706.1"/>
    <property type="molecule type" value="Genomic_DNA"/>
</dbReference>
<evidence type="ECO:0000313" key="2">
    <source>
        <dbReference type="Proteomes" id="UP001283361"/>
    </source>
</evidence>
<comment type="caution">
    <text evidence="1">The sequence shown here is derived from an EMBL/GenBank/DDBJ whole genome shotgun (WGS) entry which is preliminary data.</text>
</comment>
<proteinExistence type="predicted"/>